<protein>
    <submittedName>
        <fullName evidence="1">Uncharacterized protein</fullName>
    </submittedName>
</protein>
<organism evidence="1">
    <name type="scientific">Anguilla anguilla</name>
    <name type="common">European freshwater eel</name>
    <name type="synonym">Muraena anguilla</name>
    <dbReference type="NCBI Taxonomy" id="7936"/>
    <lineage>
        <taxon>Eukaryota</taxon>
        <taxon>Metazoa</taxon>
        <taxon>Chordata</taxon>
        <taxon>Craniata</taxon>
        <taxon>Vertebrata</taxon>
        <taxon>Euteleostomi</taxon>
        <taxon>Actinopterygii</taxon>
        <taxon>Neopterygii</taxon>
        <taxon>Teleostei</taxon>
        <taxon>Anguilliformes</taxon>
        <taxon>Anguillidae</taxon>
        <taxon>Anguilla</taxon>
    </lineage>
</organism>
<sequence length="53" mass="5905">MVSGYIMGLQRLLLQDDLGNSGLNLTAIIQYVNCKIFSFLCLAADIHIMGPYR</sequence>
<dbReference type="AlphaFoldDB" id="A0A0E9SP68"/>
<dbReference type="EMBL" id="GBXM01065471">
    <property type="protein sequence ID" value="JAH43106.1"/>
    <property type="molecule type" value="Transcribed_RNA"/>
</dbReference>
<name>A0A0E9SP68_ANGAN</name>
<accession>A0A0E9SP68</accession>
<evidence type="ECO:0000313" key="1">
    <source>
        <dbReference type="EMBL" id="JAH43106.1"/>
    </source>
</evidence>
<proteinExistence type="predicted"/>
<reference evidence="1" key="1">
    <citation type="submission" date="2014-11" db="EMBL/GenBank/DDBJ databases">
        <authorList>
            <person name="Amaro Gonzalez C."/>
        </authorList>
    </citation>
    <scope>NUCLEOTIDE SEQUENCE</scope>
</reference>
<reference evidence="1" key="2">
    <citation type="journal article" date="2015" name="Fish Shellfish Immunol.">
        <title>Early steps in the European eel (Anguilla anguilla)-Vibrio vulnificus interaction in the gills: Role of the RtxA13 toxin.</title>
        <authorList>
            <person name="Callol A."/>
            <person name="Pajuelo D."/>
            <person name="Ebbesson L."/>
            <person name="Teles M."/>
            <person name="MacKenzie S."/>
            <person name="Amaro C."/>
        </authorList>
    </citation>
    <scope>NUCLEOTIDE SEQUENCE</scope>
</reference>